<feature type="coiled-coil region" evidence="1">
    <location>
        <begin position="129"/>
        <end position="159"/>
    </location>
</feature>
<reference evidence="2 3" key="1">
    <citation type="submission" date="2022-07" db="EMBL/GenBank/DDBJ databases">
        <title>Mucilaginibacter sp. JC4.</title>
        <authorList>
            <person name="Le V."/>
            <person name="Ko S.-R."/>
            <person name="Ahn C.-Y."/>
            <person name="Oh H.-M."/>
        </authorList>
    </citation>
    <scope>NUCLEOTIDE SEQUENCE [LARGE SCALE GENOMIC DNA]</scope>
    <source>
        <strain evidence="2 3">JC4</strain>
    </source>
</reference>
<keyword evidence="1" id="KW-0175">Coiled coil</keyword>
<protein>
    <submittedName>
        <fullName evidence="2">Uncharacterized protein</fullName>
    </submittedName>
</protein>
<dbReference type="RefSeq" id="WP_256541775.1">
    <property type="nucleotide sequence ID" value="NZ_JANHOH010000018.1"/>
</dbReference>
<dbReference type="Proteomes" id="UP001204376">
    <property type="component" value="Unassembled WGS sequence"/>
</dbReference>
<evidence type="ECO:0000313" key="3">
    <source>
        <dbReference type="Proteomes" id="UP001204376"/>
    </source>
</evidence>
<sequence>MRAQYFKHRHWADFSQDTNDIGRPLFWPKDNEDNHFLYRLYDKQEAGFPAFYQYHLDYFLKLYPDAEEKEFFTHVWEIIDDATAELKVKNRYTSRHAMEFRNKQHLKSFLAYLKTIDQWNTGRTKDEIIADKEGEIRILKEQNAELKEELKAARKLETEDFINIQEGYLLTVVDLAKKMQGLELNGKELVFSQTQTVWTKMICKNFRHDNKEIKFETIRRYFPGNPDEPSGRSAAVPTKSQLFQIVEAKKRSG</sequence>
<evidence type="ECO:0000256" key="1">
    <source>
        <dbReference type="SAM" id="Coils"/>
    </source>
</evidence>
<accession>A0ABT1TAE3</accession>
<gene>
    <name evidence="2" type="ORF">NPE20_26785</name>
</gene>
<organism evidence="2 3">
    <name type="scientific">Mucilaginibacter aquariorum</name>
    <dbReference type="NCBI Taxonomy" id="2967225"/>
    <lineage>
        <taxon>Bacteria</taxon>
        <taxon>Pseudomonadati</taxon>
        <taxon>Bacteroidota</taxon>
        <taxon>Sphingobacteriia</taxon>
        <taxon>Sphingobacteriales</taxon>
        <taxon>Sphingobacteriaceae</taxon>
        <taxon>Mucilaginibacter</taxon>
    </lineage>
</organism>
<evidence type="ECO:0000313" key="2">
    <source>
        <dbReference type="EMBL" id="MCQ6961608.1"/>
    </source>
</evidence>
<proteinExistence type="predicted"/>
<dbReference type="EMBL" id="JANHOH010000018">
    <property type="protein sequence ID" value="MCQ6961608.1"/>
    <property type="molecule type" value="Genomic_DNA"/>
</dbReference>
<keyword evidence="3" id="KW-1185">Reference proteome</keyword>
<name>A0ABT1TAE3_9SPHI</name>
<comment type="caution">
    <text evidence="2">The sequence shown here is derived from an EMBL/GenBank/DDBJ whole genome shotgun (WGS) entry which is preliminary data.</text>
</comment>